<protein>
    <submittedName>
        <fullName evidence="1">Uncharacterized protein</fullName>
    </submittedName>
</protein>
<sequence>MRIRRPPSMLVSGEQFIRIKDSCCHVGLTQHHLYLEIGGAETPPLFKAFPNSFVYGCRPLKYCMAECSLSLQAVSPWADFLTPELHFLFCTMWTIPTSQGCYEGRKRKCEKILTKSLEHSKCSIN</sequence>
<keyword evidence="2" id="KW-1185">Reference proteome</keyword>
<proteinExistence type="predicted"/>
<organism evidence="1 2">
    <name type="scientific">Rangifer tarandus platyrhynchus</name>
    <name type="common">Svalbard reindeer</name>
    <dbReference type="NCBI Taxonomy" id="3082113"/>
    <lineage>
        <taxon>Eukaryota</taxon>
        <taxon>Metazoa</taxon>
        <taxon>Chordata</taxon>
        <taxon>Craniata</taxon>
        <taxon>Vertebrata</taxon>
        <taxon>Euteleostomi</taxon>
        <taxon>Mammalia</taxon>
        <taxon>Eutheria</taxon>
        <taxon>Laurasiatheria</taxon>
        <taxon>Artiodactyla</taxon>
        <taxon>Ruminantia</taxon>
        <taxon>Pecora</taxon>
        <taxon>Cervidae</taxon>
        <taxon>Odocoileinae</taxon>
        <taxon>Rangifer</taxon>
    </lineage>
</organism>
<dbReference type="Proteomes" id="UP001176941">
    <property type="component" value="Chromosome 4"/>
</dbReference>
<reference evidence="1" key="1">
    <citation type="submission" date="2023-04" db="EMBL/GenBank/DDBJ databases">
        <authorList>
            <consortium name="ELIXIR-Norway"/>
        </authorList>
    </citation>
    <scope>NUCLEOTIDE SEQUENCE [LARGE SCALE GENOMIC DNA]</scope>
</reference>
<gene>
    <name evidence="1" type="ORF">MRATA1EN1_LOCUS23014</name>
</gene>
<name>A0ABN8ZJG4_RANTA</name>
<accession>A0ABN8ZJG4</accession>
<evidence type="ECO:0000313" key="2">
    <source>
        <dbReference type="Proteomes" id="UP001176941"/>
    </source>
</evidence>
<evidence type="ECO:0000313" key="1">
    <source>
        <dbReference type="EMBL" id="CAI9174052.1"/>
    </source>
</evidence>
<dbReference type="EMBL" id="OX459940">
    <property type="protein sequence ID" value="CAI9174052.1"/>
    <property type="molecule type" value="Genomic_DNA"/>
</dbReference>